<dbReference type="CDD" id="cd00130">
    <property type="entry name" value="PAS"/>
    <property type="match status" value="1"/>
</dbReference>
<name>A0A291GAP0_9RHOB</name>
<evidence type="ECO:0000256" key="3">
    <source>
        <dbReference type="ARBA" id="ARBA00022553"/>
    </source>
</evidence>
<dbReference type="EC" id="2.7.13.3" evidence="2"/>
<comment type="catalytic activity">
    <reaction evidence="1">
        <text>ATP + protein L-histidine = ADP + protein N-phospho-L-histidine.</text>
        <dbReference type="EC" id="2.7.13.3"/>
    </reaction>
</comment>
<dbReference type="Proteomes" id="UP000217935">
    <property type="component" value="Chromosome"/>
</dbReference>
<dbReference type="Gene3D" id="3.30.565.10">
    <property type="entry name" value="Histidine kinase-like ATPase, C-terminal domain"/>
    <property type="match status" value="1"/>
</dbReference>
<dbReference type="InterPro" id="IPR004358">
    <property type="entry name" value="Sig_transdc_His_kin-like_C"/>
</dbReference>
<dbReference type="PROSITE" id="PS50109">
    <property type="entry name" value="HIS_KIN"/>
    <property type="match status" value="1"/>
</dbReference>
<dbReference type="InterPro" id="IPR005467">
    <property type="entry name" value="His_kinase_dom"/>
</dbReference>
<dbReference type="PANTHER" id="PTHR43065">
    <property type="entry name" value="SENSOR HISTIDINE KINASE"/>
    <property type="match status" value="1"/>
</dbReference>
<dbReference type="InterPro" id="IPR036890">
    <property type="entry name" value="HATPase_C_sf"/>
</dbReference>
<sequence>MPRNGCGTMQKPTTVYRDIFTASPQAMAIFDAEAHLLETNAALSVFLKNRTVTLRPGMTLSDFVSPDFWNAPVLLLGGCAPGSATCSYLVSPPNGPNIDLQIRTTGQGDSFVTVSDASEEAADRDRLRDLIATRTQQLIASEERLSLIANEVPAGIAHIDRDFTILYANKRFARAYGITPAQMIGKNAYDVLHPHTMEQSSRFFEQARRGMLVDFEMRVELPKQKFKDVRTLLRPEKPSSGEVIGFYLVSIDVTRRKATMRALMQSQKMDALGRMASGISHDFNNLLTVILGNLLPLSERPDSADITEEFIMPAIAAARRGSALTRRLVSLARREQFDARPTDIGEAIREIYSLLQSSIPSTLAIELHQTASLPSAVIDRAQFEMALLNLVLNARDATGGRGRIDITLAPYVLPATEAEVSRLPAGNYVSLSIRDDGCGMSEDLTEKIFEPFFTSKTGGGSGLGLSMVYGFVEQSNGAIYVTSAPGQGSEFTILLPSVDLAPEEYGAPLLPDIPTTAPQALPGSAPDRGIALLVEDDADVRRALCRKLSTTGFTVLEAGDAEEALEVLELIQGITAVISDIDMPGAMNGVELAHHLAERHPDLDVVLMSGKPEHLEHDIWPTDVPFLKKPFTQQELLACFDHRPRQSQRN</sequence>
<dbReference type="InterPro" id="IPR035965">
    <property type="entry name" value="PAS-like_dom_sf"/>
</dbReference>
<dbReference type="CDD" id="cd00082">
    <property type="entry name" value="HisKA"/>
    <property type="match status" value="1"/>
</dbReference>
<protein>
    <recommendedName>
        <fullName evidence="2">histidine kinase</fullName>
        <ecNumber evidence="2">2.7.13.3</ecNumber>
    </recommendedName>
</protein>
<evidence type="ECO:0000259" key="7">
    <source>
        <dbReference type="PROSITE" id="PS50112"/>
    </source>
</evidence>
<feature type="modified residue" description="4-aspartylphosphate" evidence="4">
    <location>
        <position position="580"/>
    </location>
</feature>
<dbReference type="EMBL" id="CP022196">
    <property type="protein sequence ID" value="ATG47110.1"/>
    <property type="molecule type" value="Genomic_DNA"/>
</dbReference>
<evidence type="ECO:0000259" key="5">
    <source>
        <dbReference type="PROSITE" id="PS50109"/>
    </source>
</evidence>
<evidence type="ECO:0000256" key="4">
    <source>
        <dbReference type="PROSITE-ProRule" id="PRU00169"/>
    </source>
</evidence>
<dbReference type="Pfam" id="PF02518">
    <property type="entry name" value="HATPase_c"/>
    <property type="match status" value="1"/>
</dbReference>
<dbReference type="InterPro" id="IPR036097">
    <property type="entry name" value="HisK_dim/P_sf"/>
</dbReference>
<dbReference type="GO" id="GO:0000155">
    <property type="term" value="F:phosphorelay sensor kinase activity"/>
    <property type="evidence" value="ECO:0007669"/>
    <property type="project" value="InterPro"/>
</dbReference>
<keyword evidence="9" id="KW-1185">Reference proteome</keyword>
<evidence type="ECO:0000313" key="8">
    <source>
        <dbReference type="EMBL" id="ATG47110.1"/>
    </source>
</evidence>
<dbReference type="InterPro" id="IPR011006">
    <property type="entry name" value="CheY-like_superfamily"/>
</dbReference>
<keyword evidence="3 4" id="KW-0597">Phosphoprotein</keyword>
<feature type="domain" description="Response regulatory" evidence="6">
    <location>
        <begin position="530"/>
        <end position="644"/>
    </location>
</feature>
<dbReference type="SMART" id="SM00387">
    <property type="entry name" value="HATPase_c"/>
    <property type="match status" value="1"/>
</dbReference>
<dbReference type="InterPro" id="IPR013656">
    <property type="entry name" value="PAS_4"/>
</dbReference>
<gene>
    <name evidence="8" type="ORF">CEW89_05695</name>
</gene>
<proteinExistence type="predicted"/>
<dbReference type="SMART" id="SM00448">
    <property type="entry name" value="REC"/>
    <property type="match status" value="1"/>
</dbReference>
<dbReference type="Gene3D" id="1.10.287.130">
    <property type="match status" value="1"/>
</dbReference>
<dbReference type="PROSITE" id="PS50112">
    <property type="entry name" value="PAS"/>
    <property type="match status" value="1"/>
</dbReference>
<dbReference type="Gene3D" id="3.30.450.20">
    <property type="entry name" value="PAS domain"/>
    <property type="match status" value="1"/>
</dbReference>
<dbReference type="InterPro" id="IPR001789">
    <property type="entry name" value="Sig_transdc_resp-reg_receiver"/>
</dbReference>
<evidence type="ECO:0000313" key="9">
    <source>
        <dbReference type="Proteomes" id="UP000217935"/>
    </source>
</evidence>
<organism evidence="8 9">
    <name type="scientific">Celeribacter ethanolicus</name>
    <dbReference type="NCBI Taxonomy" id="1758178"/>
    <lineage>
        <taxon>Bacteria</taxon>
        <taxon>Pseudomonadati</taxon>
        <taxon>Pseudomonadota</taxon>
        <taxon>Alphaproteobacteria</taxon>
        <taxon>Rhodobacterales</taxon>
        <taxon>Roseobacteraceae</taxon>
        <taxon>Celeribacter</taxon>
    </lineage>
</organism>
<accession>A0A291GAP0</accession>
<evidence type="ECO:0000259" key="6">
    <source>
        <dbReference type="PROSITE" id="PS50110"/>
    </source>
</evidence>
<dbReference type="Pfam" id="PF08448">
    <property type="entry name" value="PAS_4"/>
    <property type="match status" value="1"/>
</dbReference>
<dbReference type="SUPFAM" id="SSF55785">
    <property type="entry name" value="PYP-like sensor domain (PAS domain)"/>
    <property type="match status" value="1"/>
</dbReference>
<dbReference type="SUPFAM" id="SSF52172">
    <property type="entry name" value="CheY-like"/>
    <property type="match status" value="1"/>
</dbReference>
<dbReference type="NCBIfam" id="TIGR00229">
    <property type="entry name" value="sensory_box"/>
    <property type="match status" value="1"/>
</dbReference>
<dbReference type="PRINTS" id="PR00344">
    <property type="entry name" value="BCTRLSENSOR"/>
</dbReference>
<dbReference type="AlphaFoldDB" id="A0A291GAP0"/>
<dbReference type="STRING" id="1758178.GCA_001550095_01337"/>
<feature type="domain" description="PAS" evidence="7">
    <location>
        <begin position="141"/>
        <end position="211"/>
    </location>
</feature>
<dbReference type="InterPro" id="IPR003594">
    <property type="entry name" value="HATPase_dom"/>
</dbReference>
<dbReference type="PROSITE" id="PS50110">
    <property type="entry name" value="RESPONSE_REGULATORY"/>
    <property type="match status" value="1"/>
</dbReference>
<dbReference type="Gene3D" id="3.40.50.2300">
    <property type="match status" value="1"/>
</dbReference>
<feature type="domain" description="Histidine kinase" evidence="5">
    <location>
        <begin position="278"/>
        <end position="499"/>
    </location>
</feature>
<dbReference type="SUPFAM" id="SSF55874">
    <property type="entry name" value="ATPase domain of HSP90 chaperone/DNA topoisomerase II/histidine kinase"/>
    <property type="match status" value="1"/>
</dbReference>
<dbReference type="Pfam" id="PF00072">
    <property type="entry name" value="Response_reg"/>
    <property type="match status" value="1"/>
</dbReference>
<dbReference type="PANTHER" id="PTHR43065:SF42">
    <property type="entry name" value="TWO-COMPONENT SENSOR PPRA"/>
    <property type="match status" value="1"/>
</dbReference>
<dbReference type="InterPro" id="IPR000014">
    <property type="entry name" value="PAS"/>
</dbReference>
<dbReference type="OrthoDB" id="9796100at2"/>
<dbReference type="SMART" id="SM00388">
    <property type="entry name" value="HisKA"/>
    <property type="match status" value="1"/>
</dbReference>
<dbReference type="InterPro" id="IPR003661">
    <property type="entry name" value="HisK_dim/P_dom"/>
</dbReference>
<evidence type="ECO:0000256" key="2">
    <source>
        <dbReference type="ARBA" id="ARBA00012438"/>
    </source>
</evidence>
<dbReference type="KEGG" id="ceh:CEW89_05695"/>
<dbReference type="SMART" id="SM00091">
    <property type="entry name" value="PAS"/>
    <property type="match status" value="2"/>
</dbReference>
<evidence type="ECO:0000256" key="1">
    <source>
        <dbReference type="ARBA" id="ARBA00000085"/>
    </source>
</evidence>
<reference evidence="8 9" key="1">
    <citation type="submission" date="2017-06" db="EMBL/GenBank/DDBJ databases">
        <title>Celeribacter sp. TSPH2 complete genome sequence.</title>
        <authorList>
            <person name="Woo J.-H."/>
            <person name="Kim H.-S."/>
        </authorList>
    </citation>
    <scope>NUCLEOTIDE SEQUENCE [LARGE SCALE GENOMIC DNA]</scope>
    <source>
        <strain evidence="8 9">TSPH2</strain>
    </source>
</reference>
<dbReference type="SUPFAM" id="SSF47384">
    <property type="entry name" value="Homodimeric domain of signal transducing histidine kinase"/>
    <property type="match status" value="1"/>
</dbReference>